<name>A0ABX2WJ16_9MICO</name>
<dbReference type="InterPro" id="IPR042261">
    <property type="entry name" value="Lsr2-like_dimerization"/>
</dbReference>
<proteinExistence type="predicted"/>
<evidence type="ECO:0000313" key="4">
    <source>
        <dbReference type="EMBL" id="OAZ41451.1"/>
    </source>
</evidence>
<dbReference type="RefSeq" id="WP_064955887.1">
    <property type="nucleotide sequence ID" value="NZ_LZEM01000016.1"/>
</dbReference>
<dbReference type="Proteomes" id="UP000093918">
    <property type="component" value="Unassembled WGS sequence"/>
</dbReference>
<dbReference type="Pfam" id="PF11774">
    <property type="entry name" value="Lsr2"/>
    <property type="match status" value="1"/>
</dbReference>
<evidence type="ECO:0000313" key="5">
    <source>
        <dbReference type="Proteomes" id="UP000093918"/>
    </source>
</evidence>
<keyword evidence="1" id="KW-0238">DNA-binding</keyword>
<dbReference type="Gene3D" id="4.10.320.10">
    <property type="entry name" value="E3-binding domain"/>
    <property type="match status" value="1"/>
</dbReference>
<feature type="domain" description="Lsr2 DNA-binding" evidence="3">
    <location>
        <begin position="73"/>
        <end position="107"/>
    </location>
</feature>
<dbReference type="EMBL" id="LZEM01000016">
    <property type="protein sequence ID" value="OAZ41451.1"/>
    <property type="molecule type" value="Genomic_DNA"/>
</dbReference>
<evidence type="ECO:0000259" key="3">
    <source>
        <dbReference type="Pfam" id="PF23359"/>
    </source>
</evidence>
<gene>
    <name evidence="4" type="ORF">A9Z40_01880</name>
</gene>
<dbReference type="InterPro" id="IPR055370">
    <property type="entry name" value="Lsr2_DNA-bd"/>
</dbReference>
<keyword evidence="5" id="KW-1185">Reference proteome</keyword>
<protein>
    <recommendedName>
        <fullName evidence="6">Lsr2 family protein</fullName>
    </recommendedName>
</protein>
<evidence type="ECO:0000256" key="1">
    <source>
        <dbReference type="ARBA" id="ARBA00023125"/>
    </source>
</evidence>
<dbReference type="Pfam" id="PF23359">
    <property type="entry name" value="Lsr2_DNA-bd"/>
    <property type="match status" value="1"/>
</dbReference>
<comment type="caution">
    <text evidence="4">The sequence shown here is derived from an EMBL/GenBank/DDBJ whole genome shotgun (WGS) entry which is preliminary data.</text>
</comment>
<evidence type="ECO:0000259" key="2">
    <source>
        <dbReference type="Pfam" id="PF11774"/>
    </source>
</evidence>
<reference evidence="5" key="1">
    <citation type="submission" date="2016-06" db="EMBL/GenBank/DDBJ databases">
        <title>Genome sequencing of cellulolytic organisms.</title>
        <authorList>
            <person name="Bohra V."/>
            <person name="Dafale N.A."/>
            <person name="Purohit H.J."/>
        </authorList>
    </citation>
    <scope>NUCLEOTIDE SEQUENCE [LARGE SCALE GENOMIC DNA]</scope>
    <source>
        <strain evidence="5">ND21</strain>
    </source>
</reference>
<sequence length="108" mass="11762">MAQRSIVYITDDLDGTEDAETVTFAYQGQNFEIDLSEGNREKLEQLLQPYIAAGRKAAGGRAARSGARRSRGASDLSAIRSWAAEHGYEINTRGRVPQAVLDAYNAAN</sequence>
<organism evidence="4 5">
    <name type="scientific">Microbacterium arborescens</name>
    <dbReference type="NCBI Taxonomy" id="33883"/>
    <lineage>
        <taxon>Bacteria</taxon>
        <taxon>Bacillati</taxon>
        <taxon>Actinomycetota</taxon>
        <taxon>Actinomycetes</taxon>
        <taxon>Micrococcales</taxon>
        <taxon>Microbacteriaceae</taxon>
        <taxon>Microbacterium</taxon>
    </lineage>
</organism>
<evidence type="ECO:0008006" key="6">
    <source>
        <dbReference type="Google" id="ProtNLM"/>
    </source>
</evidence>
<dbReference type="InterPro" id="IPR024412">
    <property type="entry name" value="Lsr2_dim_dom"/>
</dbReference>
<accession>A0ABX2WJ16</accession>
<feature type="domain" description="Lsr2 dimerization" evidence="2">
    <location>
        <begin position="1"/>
        <end position="57"/>
    </location>
</feature>
<dbReference type="Gene3D" id="3.30.60.230">
    <property type="entry name" value="Lsr2, dimerization domain"/>
    <property type="match status" value="1"/>
</dbReference>
<dbReference type="InterPro" id="IPR036625">
    <property type="entry name" value="E3-bd_dom_sf"/>
</dbReference>